<dbReference type="SUPFAM" id="SSF82693">
    <property type="entry name" value="Multidrug efflux transporter AcrB pore domain, PN1, PN2, PC1 and PC2 subdomains"/>
    <property type="match status" value="4"/>
</dbReference>
<evidence type="ECO:0000256" key="2">
    <source>
        <dbReference type="ARBA" id="ARBA00010942"/>
    </source>
</evidence>
<dbReference type="InterPro" id="IPR001036">
    <property type="entry name" value="Acrflvin-R"/>
</dbReference>
<evidence type="ECO:0000256" key="6">
    <source>
        <dbReference type="ARBA" id="ARBA00022692"/>
    </source>
</evidence>
<dbReference type="Pfam" id="PF00873">
    <property type="entry name" value="ACR_tran"/>
    <property type="match status" value="1"/>
</dbReference>
<evidence type="ECO:0000313" key="13">
    <source>
        <dbReference type="Proteomes" id="UP000215595"/>
    </source>
</evidence>
<evidence type="ECO:0000256" key="5">
    <source>
        <dbReference type="ARBA" id="ARBA00022519"/>
    </source>
</evidence>
<dbReference type="AlphaFoldDB" id="A0A258FT82"/>
<keyword evidence="7 9" id="KW-1133">Transmembrane helix</keyword>
<feature type="transmembrane region" description="Helical" evidence="9">
    <location>
        <begin position="12"/>
        <end position="32"/>
    </location>
</feature>
<name>A0A258FT82_9CAUL</name>
<dbReference type="InterPro" id="IPR027463">
    <property type="entry name" value="AcrB_DN_DC_subdom"/>
</dbReference>
<dbReference type="PANTHER" id="PTHR32063">
    <property type="match status" value="1"/>
</dbReference>
<evidence type="ECO:0000256" key="4">
    <source>
        <dbReference type="ARBA" id="ARBA00022475"/>
    </source>
</evidence>
<dbReference type="GO" id="GO:0015562">
    <property type="term" value="F:efflux transmembrane transporter activity"/>
    <property type="evidence" value="ECO:0007669"/>
    <property type="project" value="InterPro"/>
</dbReference>
<dbReference type="SUPFAM" id="SSF82714">
    <property type="entry name" value="Multidrug efflux transporter AcrB TolC docking domain, DN and DC subdomains"/>
    <property type="match status" value="2"/>
</dbReference>
<keyword evidence="4" id="KW-1003">Cell membrane</keyword>
<keyword evidence="3 9" id="KW-0813">Transport</keyword>
<evidence type="ECO:0000259" key="11">
    <source>
        <dbReference type="PROSITE" id="PS50156"/>
    </source>
</evidence>
<feature type="transmembrane region" description="Helical" evidence="9">
    <location>
        <begin position="442"/>
        <end position="462"/>
    </location>
</feature>
<accession>A0A258FT82</accession>
<dbReference type="GO" id="GO:0005886">
    <property type="term" value="C:plasma membrane"/>
    <property type="evidence" value="ECO:0007669"/>
    <property type="project" value="UniProtKB-SubCell"/>
</dbReference>
<feature type="transmembrane region" description="Helical" evidence="9">
    <location>
        <begin position="1019"/>
        <end position="1044"/>
    </location>
</feature>
<dbReference type="NCBIfam" id="NF000282">
    <property type="entry name" value="RND_permease_1"/>
    <property type="match status" value="1"/>
</dbReference>
<dbReference type="InterPro" id="IPR000731">
    <property type="entry name" value="SSD"/>
</dbReference>
<dbReference type="SUPFAM" id="SSF82866">
    <property type="entry name" value="Multidrug efflux transporter AcrB transmembrane domain"/>
    <property type="match status" value="2"/>
</dbReference>
<proteinExistence type="inferred from homology"/>
<dbReference type="PRINTS" id="PR00702">
    <property type="entry name" value="ACRIFLAVINRP"/>
</dbReference>
<dbReference type="InterPro" id="IPR004764">
    <property type="entry name" value="MdtF-like"/>
</dbReference>
<protein>
    <recommendedName>
        <fullName evidence="9">Efflux pump membrane transporter</fullName>
    </recommendedName>
</protein>
<dbReference type="GO" id="GO:0009636">
    <property type="term" value="P:response to toxic substance"/>
    <property type="evidence" value="ECO:0007669"/>
    <property type="project" value="UniProtKB-ARBA"/>
</dbReference>
<keyword evidence="5 9" id="KW-0997">Cell inner membrane</keyword>
<dbReference type="Gene3D" id="3.30.70.1440">
    <property type="entry name" value="Multidrug efflux transporter AcrB pore domain"/>
    <property type="match status" value="1"/>
</dbReference>
<reference evidence="12 13" key="1">
    <citation type="submission" date="2017-03" db="EMBL/GenBank/DDBJ databases">
        <title>Lifting the veil on microbial sulfur biogeochemistry in mining wastewaters.</title>
        <authorList>
            <person name="Kantor R.S."/>
            <person name="Colenbrander Nelson T."/>
            <person name="Marshall S."/>
            <person name="Bennett D."/>
            <person name="Apte S."/>
            <person name="Camacho D."/>
            <person name="Thomas B.C."/>
            <person name="Warren L.A."/>
            <person name="Banfield J.F."/>
        </authorList>
    </citation>
    <scope>NUCLEOTIDE SEQUENCE [LARGE SCALE GENOMIC DNA]</scope>
    <source>
        <strain evidence="12">32-69-9</strain>
    </source>
</reference>
<dbReference type="Gene3D" id="1.20.1640.10">
    <property type="entry name" value="Multidrug efflux transporter AcrB transmembrane domain"/>
    <property type="match status" value="2"/>
</dbReference>
<feature type="transmembrane region" description="Helical" evidence="9">
    <location>
        <begin position="371"/>
        <end position="391"/>
    </location>
</feature>
<comment type="similarity">
    <text evidence="2 9">Belongs to the resistance-nodulation-cell division (RND) (TC 2.A.6) family.</text>
</comment>
<dbReference type="GO" id="GO:0042910">
    <property type="term" value="F:xenobiotic transmembrane transporter activity"/>
    <property type="evidence" value="ECO:0007669"/>
    <property type="project" value="TreeGrafter"/>
</dbReference>
<dbReference type="PANTHER" id="PTHR32063:SF11">
    <property type="entry name" value="CATION OR DRUG EFFLUX SYSTEM PROTEIN"/>
    <property type="match status" value="1"/>
</dbReference>
<dbReference type="FunFam" id="3.30.70.1430:FF:000001">
    <property type="entry name" value="Efflux pump membrane transporter"/>
    <property type="match status" value="1"/>
</dbReference>
<dbReference type="Gene3D" id="3.30.70.1430">
    <property type="entry name" value="Multidrug efflux transporter AcrB pore domain"/>
    <property type="match status" value="2"/>
</dbReference>
<dbReference type="PROSITE" id="PS50156">
    <property type="entry name" value="SSD"/>
    <property type="match status" value="1"/>
</dbReference>
<comment type="subcellular location">
    <subcellularLocation>
        <location evidence="1 9">Cell inner membrane</location>
        <topology evidence="1 9">Multi-pass membrane protein</topology>
    </subcellularLocation>
</comment>
<feature type="transmembrane region" description="Helical" evidence="9">
    <location>
        <begin position="474"/>
        <end position="501"/>
    </location>
</feature>
<dbReference type="Proteomes" id="UP000215595">
    <property type="component" value="Unassembled WGS sequence"/>
</dbReference>
<gene>
    <name evidence="12" type="ORF">B7Z01_03260</name>
</gene>
<keyword evidence="8 9" id="KW-0472">Membrane</keyword>
<feature type="transmembrane region" description="Helical" evidence="9">
    <location>
        <begin position="884"/>
        <end position="906"/>
    </location>
</feature>
<feature type="domain" description="SSD" evidence="11">
    <location>
        <begin position="370"/>
        <end position="499"/>
    </location>
</feature>
<sequence>MNISRFFIDRPIFAAVLSVFITLVGVFAYPLLPLSQYPEIAPPTITINTAYPGASAETLAETVAAPIEQEVNGVENMLYLTSSSTSDGAVAITVTFQPGTDLDQAQVLVQNRVALAEPRLPEQVRQVGVVVNKQTTSFLMVIGLTSPGGVLSNDYVGNYANSQLRDRILRLEGVGAVQVFGGGNYSMRVWIDPTKAAARGLNATDITQALQAQNVQAAAGSIGQPPFATNAAAFQQPIQVQGRLSDPEQFADIVIRTDPATGAVTRVRDVARVELGAQDYGIRGFFDGERGVGMAILQQPGSNALGTADRVLAEVEAIRAEMPQGMEIGVPYNPTEFVAESVHHLEATLIEAVVLVVLVVLIFLQTWRAAIIPVVAIPVALVGTFAVQLALGYSLNTLSLFGLVLAVGIVVDDAIVVVENVERYLRQGLSPKEAAYKSMQEVSGALIAIGLVLVAVFVPTMFVPGIPGIFYRQFAVTIAAASVISLFVSLTLSPAMAAVLLKPHKDHGDEPVRRGGWREIPYWGGWAANKFNTGFDWLSQKYGRFTARAVRLMAIVLFVYAGLLGLTAWRLIDTPSGFIPEQDQGYLIGVIQLPAGAALDRTEAIMTQAAEIMTATDGVDGTVAFAGLDGSSFSFGSNAATIFVRLNDFDDRTTRETAAASLAGAITGAMQGIQGANIFVIAPPAVQGLGNGNGFKMMIQDRDAAGYGALEGATFAMMGAAAQTPDQVQQVFSLYNTGSPRVTADVDRDRALMMGVQPNDVFSTLGVYLGSSYVNDFNLLGRTFRVTAQAEPAYRDDLADIANLKVRAASGAMVPIGSLATLREESGPARVVRYNLFTASELQGAAAPGVSSGQALAHMEQMAEQTLPPGFDYEWTELALQEKAAAGGAAPIFVVAVLMVFLVLAAQYEAFTLPLAVILIVPLCLLAAMLGVNLLGLDNNILVQVGLIVLIALAAKNAILIVEFAKQQEEDHGLDSRDAAVEAARIRLRPILMTSFAFILGVLPLVLATGPGAEMSRSLGAAVFFGMIGVTLFGLIFTPVFYVLTRALAKRLPQSAKSPPTDADDHGETDFGHPSPITNPGSAPALGAPRQGDAA</sequence>
<evidence type="ECO:0000256" key="9">
    <source>
        <dbReference type="RuleBase" id="RU364070"/>
    </source>
</evidence>
<evidence type="ECO:0000256" key="10">
    <source>
        <dbReference type="SAM" id="MobiDB-lite"/>
    </source>
</evidence>
<evidence type="ECO:0000256" key="3">
    <source>
        <dbReference type="ARBA" id="ARBA00022448"/>
    </source>
</evidence>
<feature type="transmembrane region" description="Helical" evidence="9">
    <location>
        <begin position="941"/>
        <end position="965"/>
    </location>
</feature>
<dbReference type="Gene3D" id="3.30.2090.10">
    <property type="entry name" value="Multidrug efflux transporter AcrB TolC docking domain, DN and DC subdomains"/>
    <property type="match status" value="2"/>
</dbReference>
<feature type="transmembrane region" description="Helical" evidence="9">
    <location>
        <begin position="397"/>
        <end position="421"/>
    </location>
</feature>
<keyword evidence="6 9" id="KW-0812">Transmembrane</keyword>
<evidence type="ECO:0000256" key="8">
    <source>
        <dbReference type="ARBA" id="ARBA00023136"/>
    </source>
</evidence>
<evidence type="ECO:0000313" key="12">
    <source>
        <dbReference type="EMBL" id="OYX35198.1"/>
    </source>
</evidence>
<dbReference type="Gene3D" id="3.30.70.1320">
    <property type="entry name" value="Multidrug efflux transporter AcrB pore domain like"/>
    <property type="match status" value="1"/>
</dbReference>
<feature type="transmembrane region" description="Helical" evidence="9">
    <location>
        <begin position="549"/>
        <end position="572"/>
    </location>
</feature>
<feature type="transmembrane region" description="Helical" evidence="9">
    <location>
        <begin position="347"/>
        <end position="364"/>
    </location>
</feature>
<comment type="caution">
    <text evidence="12">The sequence shown here is derived from an EMBL/GenBank/DDBJ whole genome shotgun (WGS) entry which is preliminary data.</text>
</comment>
<dbReference type="FunFam" id="1.20.1640.10:FF:000001">
    <property type="entry name" value="Efflux pump membrane transporter"/>
    <property type="match status" value="1"/>
</dbReference>
<feature type="transmembrane region" description="Helical" evidence="9">
    <location>
        <begin position="986"/>
        <end position="1007"/>
    </location>
</feature>
<feature type="transmembrane region" description="Helical" evidence="9">
    <location>
        <begin position="913"/>
        <end position="935"/>
    </location>
</feature>
<evidence type="ECO:0000256" key="7">
    <source>
        <dbReference type="ARBA" id="ARBA00022989"/>
    </source>
</evidence>
<organism evidence="12 13">
    <name type="scientific">Brevundimonas subvibrioides</name>
    <dbReference type="NCBI Taxonomy" id="74313"/>
    <lineage>
        <taxon>Bacteria</taxon>
        <taxon>Pseudomonadati</taxon>
        <taxon>Pseudomonadota</taxon>
        <taxon>Alphaproteobacteria</taxon>
        <taxon>Caulobacterales</taxon>
        <taxon>Caulobacteraceae</taxon>
        <taxon>Brevundimonas</taxon>
    </lineage>
</organism>
<evidence type="ECO:0000256" key="1">
    <source>
        <dbReference type="ARBA" id="ARBA00004429"/>
    </source>
</evidence>
<dbReference type="NCBIfam" id="TIGR00915">
    <property type="entry name" value="2A0602"/>
    <property type="match status" value="1"/>
</dbReference>
<feature type="region of interest" description="Disordered" evidence="10">
    <location>
        <begin position="1054"/>
        <end position="1095"/>
    </location>
</feature>
<dbReference type="EMBL" id="NCEB01000005">
    <property type="protein sequence ID" value="OYX35198.1"/>
    <property type="molecule type" value="Genomic_DNA"/>
</dbReference>